<dbReference type="EMBL" id="BMAU01021362">
    <property type="protein sequence ID" value="GFY23173.1"/>
    <property type="molecule type" value="Genomic_DNA"/>
</dbReference>
<organism evidence="1 2">
    <name type="scientific">Trichonephila clavipes</name>
    <name type="common">Golden silk orbweaver</name>
    <name type="synonym">Nephila clavipes</name>
    <dbReference type="NCBI Taxonomy" id="2585209"/>
    <lineage>
        <taxon>Eukaryota</taxon>
        <taxon>Metazoa</taxon>
        <taxon>Ecdysozoa</taxon>
        <taxon>Arthropoda</taxon>
        <taxon>Chelicerata</taxon>
        <taxon>Arachnida</taxon>
        <taxon>Araneae</taxon>
        <taxon>Araneomorphae</taxon>
        <taxon>Entelegynae</taxon>
        <taxon>Araneoidea</taxon>
        <taxon>Nephilidae</taxon>
        <taxon>Trichonephila</taxon>
    </lineage>
</organism>
<protein>
    <submittedName>
        <fullName evidence="1">Uncharacterized protein</fullName>
    </submittedName>
</protein>
<sequence length="70" mass="7827">MFTRCEALLIGITLVCSEDGIDLLFRLIILGVLLFALLPDCREDGSELFRSTRFGELSLAFLDLPLLPLK</sequence>
<evidence type="ECO:0000313" key="1">
    <source>
        <dbReference type="EMBL" id="GFY23173.1"/>
    </source>
</evidence>
<dbReference type="Proteomes" id="UP000887159">
    <property type="component" value="Unassembled WGS sequence"/>
</dbReference>
<proteinExistence type="predicted"/>
<reference evidence="1" key="1">
    <citation type="submission" date="2020-08" db="EMBL/GenBank/DDBJ databases">
        <title>Multicomponent nature underlies the extraordinary mechanical properties of spider dragline silk.</title>
        <authorList>
            <person name="Kono N."/>
            <person name="Nakamura H."/>
            <person name="Mori M."/>
            <person name="Yoshida Y."/>
            <person name="Ohtoshi R."/>
            <person name="Malay A.D."/>
            <person name="Moran D.A.P."/>
            <person name="Tomita M."/>
            <person name="Numata K."/>
            <person name="Arakawa K."/>
        </authorList>
    </citation>
    <scope>NUCLEOTIDE SEQUENCE</scope>
</reference>
<name>A0A8X6VVE0_TRICX</name>
<accession>A0A8X6VVE0</accession>
<evidence type="ECO:0000313" key="2">
    <source>
        <dbReference type="Proteomes" id="UP000887159"/>
    </source>
</evidence>
<keyword evidence="2" id="KW-1185">Reference proteome</keyword>
<dbReference type="AlphaFoldDB" id="A0A8X6VVE0"/>
<comment type="caution">
    <text evidence="1">The sequence shown here is derived from an EMBL/GenBank/DDBJ whole genome shotgun (WGS) entry which is preliminary data.</text>
</comment>
<gene>
    <name evidence="1" type="ORF">TNCV_3764131</name>
</gene>